<dbReference type="Gene3D" id="2.170.130.10">
    <property type="entry name" value="TonB-dependent receptor, plug domain"/>
    <property type="match status" value="1"/>
</dbReference>
<keyword evidence="2 10" id="KW-0813">Transport</keyword>
<evidence type="ECO:0000256" key="11">
    <source>
        <dbReference type="RuleBase" id="RU003357"/>
    </source>
</evidence>
<keyword evidence="9 10" id="KW-0998">Cell outer membrane</keyword>
<evidence type="ECO:0000256" key="4">
    <source>
        <dbReference type="ARBA" id="ARBA00022692"/>
    </source>
</evidence>
<evidence type="ECO:0000256" key="8">
    <source>
        <dbReference type="ARBA" id="ARBA00023170"/>
    </source>
</evidence>
<gene>
    <name evidence="14" type="ordered locus">Cycma_2241</name>
</gene>
<dbReference type="InterPro" id="IPR036942">
    <property type="entry name" value="Beta-barrel_TonB_sf"/>
</dbReference>
<dbReference type="Proteomes" id="UP000001635">
    <property type="component" value="Chromosome"/>
</dbReference>
<keyword evidence="4 10" id="KW-0812">Transmembrane</keyword>
<dbReference type="EMBL" id="CP002955">
    <property type="protein sequence ID" value="AEL25983.1"/>
    <property type="molecule type" value="Genomic_DNA"/>
</dbReference>
<dbReference type="InterPro" id="IPR037066">
    <property type="entry name" value="Plug_dom_sf"/>
</dbReference>
<keyword evidence="15" id="KW-1185">Reference proteome</keyword>
<keyword evidence="6 11" id="KW-0798">TonB box</keyword>
<dbReference type="Pfam" id="PF00593">
    <property type="entry name" value="TonB_dep_Rec_b-barrel"/>
    <property type="match status" value="1"/>
</dbReference>
<feature type="domain" description="TonB-dependent receptor plug" evidence="13">
    <location>
        <begin position="117"/>
        <end position="219"/>
    </location>
</feature>
<dbReference type="GO" id="GO:0044718">
    <property type="term" value="P:siderophore transmembrane transport"/>
    <property type="evidence" value="ECO:0007669"/>
    <property type="project" value="TreeGrafter"/>
</dbReference>
<dbReference type="PANTHER" id="PTHR30069">
    <property type="entry name" value="TONB-DEPENDENT OUTER MEMBRANE RECEPTOR"/>
    <property type="match status" value="1"/>
</dbReference>
<dbReference type="OrthoDB" id="1109239at2"/>
<dbReference type="InterPro" id="IPR000531">
    <property type="entry name" value="Beta-barrel_TonB"/>
</dbReference>
<dbReference type="InterPro" id="IPR039426">
    <property type="entry name" value="TonB-dep_rcpt-like"/>
</dbReference>
<dbReference type="AlphaFoldDB" id="G0J4Y9"/>
<evidence type="ECO:0000256" key="6">
    <source>
        <dbReference type="ARBA" id="ARBA00023077"/>
    </source>
</evidence>
<keyword evidence="5" id="KW-0732">Signal</keyword>
<sequence>MIRINLIKLNMMILFLLYPFLGHGENGDKIIVDDKGMPLPQAVVQVDNYPPIVAGPSGEVQMTKLNTGDSVIVFALGHESKHYSWEEWLNAEVIVLKEKEGELNEVVVSATRTDRTVEDLPMPVTVIGNKAIQETGAVRLSEVLSEQTGLQIVSNHGTGLQMQGLDTDYILVLLDGEPLIGRTAGTFDLNRISVSNIEKIEILKGPASAIYGSEAMAGVVNIITKSGGHGKKIDLGLRQRSLNTWNPYLEFGIRKSNWNIDILYDYYKTDGYDLSPEVTGNTQNPYQSHSGQVKLGTRLGEGLSFNLFLRGYTEKATGVLEVVENSGTELLDATDQRDEININPTLRYKPNNNWLFTLRNMSSVFSTSSVSKYQKEGTVFDIQDFQQFYQRTELQTDYQLDKKQLISLGLGFSGESVEATRYDEKNHFKATYFYLQHQWDPTDKVNIVTGARGDFHSVYGSRLSPKLSGQYRFSDKFSWQLSIGSGFKAPDFRQLLLNFNNASAGYYVFGAKLAKDGLEDLEAKGLVAQRLILPENFGELQAEHSWAINTGFRWKPVESLLIKGNLYRNALQNMIETAPIAQLVSGQNAFSYFNIRRVVTQGLDLDFTYKYNDNLSISTGYAFLDTRDLDVMEQIEGGEMYKKDANNQTVRVSKADYGGLFNRSKHSGNLKVNYLENRTGINWALRLIYRGQFGFSDLNGNLILDDVAEYAPGWYTLNLTSTKTFNNGIFLEAGVNNLLDKTSITQPNMPGRLLFVGIKIPLLNL</sequence>
<evidence type="ECO:0000313" key="14">
    <source>
        <dbReference type="EMBL" id="AEL25983.1"/>
    </source>
</evidence>
<feature type="domain" description="TonB-dependent receptor-like beta-barrel" evidence="12">
    <location>
        <begin position="291"/>
        <end position="738"/>
    </location>
</feature>
<evidence type="ECO:0000256" key="3">
    <source>
        <dbReference type="ARBA" id="ARBA00022452"/>
    </source>
</evidence>
<evidence type="ECO:0000256" key="7">
    <source>
        <dbReference type="ARBA" id="ARBA00023136"/>
    </source>
</evidence>
<organism evidence="14 15">
    <name type="scientific">Cyclobacterium marinum (strain ATCC 25205 / DSM 745 / LMG 13164 / NCIMB 1802)</name>
    <name type="common">Flectobacillus marinus</name>
    <dbReference type="NCBI Taxonomy" id="880070"/>
    <lineage>
        <taxon>Bacteria</taxon>
        <taxon>Pseudomonadati</taxon>
        <taxon>Bacteroidota</taxon>
        <taxon>Cytophagia</taxon>
        <taxon>Cytophagales</taxon>
        <taxon>Cyclobacteriaceae</taxon>
        <taxon>Cyclobacterium</taxon>
    </lineage>
</organism>
<dbReference type="STRING" id="880070.Cycma_2241"/>
<dbReference type="PROSITE" id="PS52016">
    <property type="entry name" value="TONB_DEPENDENT_REC_3"/>
    <property type="match status" value="1"/>
</dbReference>
<keyword evidence="3 10" id="KW-1134">Transmembrane beta strand</keyword>
<dbReference type="Gene3D" id="2.40.170.20">
    <property type="entry name" value="TonB-dependent receptor, beta-barrel domain"/>
    <property type="match status" value="1"/>
</dbReference>
<dbReference type="SUPFAM" id="SSF56935">
    <property type="entry name" value="Porins"/>
    <property type="match status" value="1"/>
</dbReference>
<dbReference type="GO" id="GO:0009279">
    <property type="term" value="C:cell outer membrane"/>
    <property type="evidence" value="ECO:0007669"/>
    <property type="project" value="UniProtKB-SubCell"/>
</dbReference>
<dbReference type="HOGENOM" id="CLU_008287_18_0_10"/>
<evidence type="ECO:0000256" key="5">
    <source>
        <dbReference type="ARBA" id="ARBA00022729"/>
    </source>
</evidence>
<comment type="subcellular location">
    <subcellularLocation>
        <location evidence="1 10">Cell outer membrane</location>
        <topology evidence="1 10">Multi-pass membrane protein</topology>
    </subcellularLocation>
</comment>
<dbReference type="CDD" id="cd01347">
    <property type="entry name" value="ligand_gated_channel"/>
    <property type="match status" value="1"/>
</dbReference>
<evidence type="ECO:0000256" key="2">
    <source>
        <dbReference type="ARBA" id="ARBA00022448"/>
    </source>
</evidence>
<dbReference type="eggNOG" id="COG4206">
    <property type="taxonomic scope" value="Bacteria"/>
</dbReference>
<evidence type="ECO:0000259" key="12">
    <source>
        <dbReference type="Pfam" id="PF00593"/>
    </source>
</evidence>
<evidence type="ECO:0000256" key="10">
    <source>
        <dbReference type="PROSITE-ProRule" id="PRU01360"/>
    </source>
</evidence>
<proteinExistence type="inferred from homology"/>
<comment type="similarity">
    <text evidence="10 11">Belongs to the TonB-dependent receptor family.</text>
</comment>
<evidence type="ECO:0000256" key="1">
    <source>
        <dbReference type="ARBA" id="ARBA00004571"/>
    </source>
</evidence>
<dbReference type="GO" id="GO:0015344">
    <property type="term" value="F:siderophore uptake transmembrane transporter activity"/>
    <property type="evidence" value="ECO:0007669"/>
    <property type="project" value="TreeGrafter"/>
</dbReference>
<keyword evidence="7 10" id="KW-0472">Membrane</keyword>
<dbReference type="Pfam" id="PF07715">
    <property type="entry name" value="Plug"/>
    <property type="match status" value="1"/>
</dbReference>
<dbReference type="InterPro" id="IPR012910">
    <property type="entry name" value="Plug_dom"/>
</dbReference>
<accession>G0J4Y9</accession>
<evidence type="ECO:0000256" key="9">
    <source>
        <dbReference type="ARBA" id="ARBA00023237"/>
    </source>
</evidence>
<evidence type="ECO:0000313" key="15">
    <source>
        <dbReference type="Proteomes" id="UP000001635"/>
    </source>
</evidence>
<keyword evidence="8 14" id="KW-0675">Receptor</keyword>
<protein>
    <submittedName>
        <fullName evidence="14">TonB-dependent receptor</fullName>
    </submittedName>
</protein>
<evidence type="ECO:0000259" key="13">
    <source>
        <dbReference type="Pfam" id="PF07715"/>
    </source>
</evidence>
<reference evidence="15" key="1">
    <citation type="submission" date="2011-07" db="EMBL/GenBank/DDBJ databases">
        <title>The complete genome of Cyclobacterium marinum DSM 745.</title>
        <authorList>
            <person name="Lucas S."/>
            <person name="Han J."/>
            <person name="Lapidus A."/>
            <person name="Bruce D."/>
            <person name="Goodwin L."/>
            <person name="Pitluck S."/>
            <person name="Peters L."/>
            <person name="Kyrpides N."/>
            <person name="Mavromatis K."/>
            <person name="Ivanova N."/>
            <person name="Ovchinnikova G."/>
            <person name="Chertkov O."/>
            <person name="Detter J.C."/>
            <person name="Tapia R."/>
            <person name="Han C."/>
            <person name="Land M."/>
            <person name="Hauser L."/>
            <person name="Markowitz V."/>
            <person name="Cheng J.-F."/>
            <person name="Hugenholtz P."/>
            <person name="Woyke T."/>
            <person name="Wu D."/>
            <person name="Tindall B."/>
            <person name="Schuetze A."/>
            <person name="Brambilla E."/>
            <person name="Klenk H.-P."/>
            <person name="Eisen J.A."/>
        </authorList>
    </citation>
    <scope>NUCLEOTIDE SEQUENCE [LARGE SCALE GENOMIC DNA]</scope>
    <source>
        <strain evidence="15">ATCC 25205 / DSM 745 / LMG 13164 / NCIMB 1802</strain>
    </source>
</reference>
<dbReference type="PANTHER" id="PTHR30069:SF29">
    <property type="entry name" value="HEMOGLOBIN AND HEMOGLOBIN-HAPTOGLOBIN-BINDING PROTEIN 1-RELATED"/>
    <property type="match status" value="1"/>
</dbReference>
<dbReference type="KEGG" id="cmr:Cycma_2241"/>
<name>G0J4Y9_CYCMS</name>